<dbReference type="Pfam" id="PF07530">
    <property type="entry name" value="PRE_C2HC"/>
    <property type="match status" value="1"/>
</dbReference>
<evidence type="ECO:0000259" key="2">
    <source>
        <dbReference type="SMART" id="SM00596"/>
    </source>
</evidence>
<dbReference type="Proteomes" id="UP000299102">
    <property type="component" value="Unassembled WGS sequence"/>
</dbReference>
<feature type="region of interest" description="Disordered" evidence="1">
    <location>
        <begin position="1"/>
        <end position="39"/>
    </location>
</feature>
<protein>
    <submittedName>
        <fullName evidence="3">Nucleic-acid-binding protein from transposon X-element</fullName>
    </submittedName>
</protein>
<gene>
    <name evidence="3" type="primary">ORF1</name>
    <name evidence="3" type="ORF">EVAR_19879_1</name>
</gene>
<evidence type="ECO:0000313" key="3">
    <source>
        <dbReference type="EMBL" id="GBP64427.1"/>
    </source>
</evidence>
<dbReference type="SMART" id="SM00596">
    <property type="entry name" value="PRE_C2HC"/>
    <property type="match status" value="1"/>
</dbReference>
<name>A0A4C1XQA7_EUMVA</name>
<sequence length="208" mass="23779">MNKTPGSSGTGGPKRALKSLPQEQSDTAVKVSDEEEQEDLSFKVIQRKRKRVTRRLRKSSNESRDSDIDTEPWIRITAASIDDFRKLNTLLIKSDFPFHTYALEEERKVKAVLKGIPLEFETEDIKLDLERQGYPVLAVHRMHRRDGTALGMSLIILERCDRAKDIFEKLSNVCGLSVIIIEAPYRRGKLDQYHRCQLYGHAAANCHA</sequence>
<accession>A0A4C1XQA7</accession>
<evidence type="ECO:0000313" key="4">
    <source>
        <dbReference type="Proteomes" id="UP000299102"/>
    </source>
</evidence>
<dbReference type="OrthoDB" id="8123886at2759"/>
<reference evidence="3 4" key="1">
    <citation type="journal article" date="2019" name="Commun. Biol.">
        <title>The bagworm genome reveals a unique fibroin gene that provides high tensile strength.</title>
        <authorList>
            <person name="Kono N."/>
            <person name="Nakamura H."/>
            <person name="Ohtoshi R."/>
            <person name="Tomita M."/>
            <person name="Numata K."/>
            <person name="Arakawa K."/>
        </authorList>
    </citation>
    <scope>NUCLEOTIDE SEQUENCE [LARGE SCALE GENOMIC DNA]</scope>
</reference>
<feature type="domain" description="Pre-C2HC" evidence="2">
    <location>
        <begin position="122"/>
        <end position="191"/>
    </location>
</feature>
<dbReference type="AlphaFoldDB" id="A0A4C1XQA7"/>
<organism evidence="3 4">
    <name type="scientific">Eumeta variegata</name>
    <name type="common">Bagworm moth</name>
    <name type="synonym">Eumeta japonica</name>
    <dbReference type="NCBI Taxonomy" id="151549"/>
    <lineage>
        <taxon>Eukaryota</taxon>
        <taxon>Metazoa</taxon>
        <taxon>Ecdysozoa</taxon>
        <taxon>Arthropoda</taxon>
        <taxon>Hexapoda</taxon>
        <taxon>Insecta</taxon>
        <taxon>Pterygota</taxon>
        <taxon>Neoptera</taxon>
        <taxon>Endopterygota</taxon>
        <taxon>Lepidoptera</taxon>
        <taxon>Glossata</taxon>
        <taxon>Ditrysia</taxon>
        <taxon>Tineoidea</taxon>
        <taxon>Psychidae</taxon>
        <taxon>Oiketicinae</taxon>
        <taxon>Eumeta</taxon>
    </lineage>
</organism>
<proteinExistence type="predicted"/>
<dbReference type="EMBL" id="BGZK01000897">
    <property type="protein sequence ID" value="GBP64427.1"/>
    <property type="molecule type" value="Genomic_DNA"/>
</dbReference>
<keyword evidence="4" id="KW-1185">Reference proteome</keyword>
<evidence type="ECO:0000256" key="1">
    <source>
        <dbReference type="SAM" id="MobiDB-lite"/>
    </source>
</evidence>
<comment type="caution">
    <text evidence="3">The sequence shown here is derived from an EMBL/GenBank/DDBJ whole genome shotgun (WGS) entry which is preliminary data.</text>
</comment>
<dbReference type="InterPro" id="IPR006579">
    <property type="entry name" value="Pre_C2HC_dom"/>
</dbReference>